<organism evidence="2 3">
    <name type="scientific">Blastochloris tepida</name>
    <dbReference type="NCBI Taxonomy" id="2233851"/>
    <lineage>
        <taxon>Bacteria</taxon>
        <taxon>Pseudomonadati</taxon>
        <taxon>Pseudomonadota</taxon>
        <taxon>Alphaproteobacteria</taxon>
        <taxon>Hyphomicrobiales</taxon>
        <taxon>Blastochloridaceae</taxon>
        <taxon>Blastochloris</taxon>
    </lineage>
</organism>
<dbReference type="OrthoDB" id="8017863at2"/>
<evidence type="ECO:0000313" key="2">
    <source>
        <dbReference type="EMBL" id="BBF92307.1"/>
    </source>
</evidence>
<name>A0A348FYC4_9HYPH</name>
<protein>
    <recommendedName>
        <fullName evidence="1">Surface antigen domain-containing protein</fullName>
    </recommendedName>
</protein>
<sequence length="138" mass="14209">MAVGLGLLLSGCAAISIPMGGLFGDDKDEATVTGSVKAPPAVTPVPDMDWRAARGALSQAMSRTDAGASVMWDNPVTGARGSITPLSAAVASATGKTCRTFLLSRVFGDNETWHQGEACLNGKHGWKVQAVRPLAVKT</sequence>
<feature type="domain" description="Surface antigen" evidence="1">
    <location>
        <begin position="27"/>
        <end position="133"/>
    </location>
</feature>
<dbReference type="InterPro" id="IPR032635">
    <property type="entry name" value="Anti_2"/>
</dbReference>
<evidence type="ECO:0000313" key="3">
    <source>
        <dbReference type="Proteomes" id="UP000266934"/>
    </source>
</evidence>
<dbReference type="KEGG" id="blag:BLTE_09920"/>
<dbReference type="AlphaFoldDB" id="A0A348FYC4"/>
<dbReference type="Proteomes" id="UP000266934">
    <property type="component" value="Chromosome"/>
</dbReference>
<dbReference type="Pfam" id="PF16998">
    <property type="entry name" value="17kDa_Anti_2"/>
    <property type="match status" value="1"/>
</dbReference>
<dbReference type="EMBL" id="AP018907">
    <property type="protein sequence ID" value="BBF92307.1"/>
    <property type="molecule type" value="Genomic_DNA"/>
</dbReference>
<reference evidence="2 3" key="1">
    <citation type="submission" date="2018-08" db="EMBL/GenBank/DDBJ databases">
        <title>Complete genome sequencing of Blastochloris tepida GI.</title>
        <authorList>
            <person name="Tsukatani Y."/>
            <person name="Mori H."/>
        </authorList>
    </citation>
    <scope>NUCLEOTIDE SEQUENCE [LARGE SCALE GENOMIC DNA]</scope>
    <source>
        <strain evidence="2 3">GI</strain>
    </source>
</reference>
<keyword evidence="3" id="KW-1185">Reference proteome</keyword>
<dbReference type="RefSeq" id="WP_126398158.1">
    <property type="nucleotide sequence ID" value="NZ_AP018907.1"/>
</dbReference>
<accession>A0A348FYC4</accession>
<evidence type="ECO:0000259" key="1">
    <source>
        <dbReference type="Pfam" id="PF16998"/>
    </source>
</evidence>
<gene>
    <name evidence="2" type="ORF">BLTE_09920</name>
</gene>
<proteinExistence type="predicted"/>